<evidence type="ECO:0000259" key="10">
    <source>
        <dbReference type="Pfam" id="PF02875"/>
    </source>
</evidence>
<comment type="PTM">
    <text evidence="7">Carboxylation is probably crucial for Mg(2+) binding and, consequently, for the gamma-phosphate positioning of ATP.</text>
</comment>
<feature type="binding site" evidence="7">
    <location>
        <position position="453"/>
    </location>
    <ligand>
        <name>meso-2,6-diaminopimelate</name>
        <dbReference type="ChEBI" id="CHEBI:57791"/>
    </ligand>
</feature>
<dbReference type="SUPFAM" id="SSF53623">
    <property type="entry name" value="MurD-like peptide ligases, catalytic domain"/>
    <property type="match status" value="1"/>
</dbReference>
<keyword evidence="7" id="KW-0547">Nucleotide-binding</keyword>
<keyword evidence="7" id="KW-0963">Cytoplasm</keyword>
<keyword evidence="6 7" id="KW-0961">Cell wall biogenesis/degradation</keyword>
<dbReference type="Gene3D" id="3.90.190.20">
    <property type="entry name" value="Mur ligase, C-terminal domain"/>
    <property type="match status" value="1"/>
</dbReference>
<dbReference type="STRING" id="1720063.SAMN05216217_10677"/>
<dbReference type="PANTHER" id="PTHR23135:SF4">
    <property type="entry name" value="UDP-N-ACETYLMURAMOYL-L-ALANYL-D-GLUTAMATE--2,6-DIAMINOPIMELATE LIGASE MURE HOMOLOG, CHLOROPLASTIC"/>
    <property type="match status" value="1"/>
</dbReference>
<dbReference type="Pfam" id="PF02875">
    <property type="entry name" value="Mur_ligase_C"/>
    <property type="match status" value="1"/>
</dbReference>
<feature type="binding site" evidence="7">
    <location>
        <position position="449"/>
    </location>
    <ligand>
        <name>meso-2,6-diaminopimelate</name>
        <dbReference type="ChEBI" id="CHEBI:57791"/>
    </ligand>
</feature>
<dbReference type="GO" id="GO:0008360">
    <property type="term" value="P:regulation of cell shape"/>
    <property type="evidence" value="ECO:0007669"/>
    <property type="project" value="UniProtKB-KW"/>
</dbReference>
<dbReference type="GO" id="GO:0005737">
    <property type="term" value="C:cytoplasm"/>
    <property type="evidence" value="ECO:0007669"/>
    <property type="project" value="UniProtKB-SubCell"/>
</dbReference>
<dbReference type="GO" id="GO:0000287">
    <property type="term" value="F:magnesium ion binding"/>
    <property type="evidence" value="ECO:0007669"/>
    <property type="project" value="UniProtKB-UniRule"/>
</dbReference>
<evidence type="ECO:0000256" key="3">
    <source>
        <dbReference type="ARBA" id="ARBA00022960"/>
    </source>
</evidence>
<feature type="binding site" evidence="7">
    <location>
        <position position="23"/>
    </location>
    <ligand>
        <name>UDP-N-acetyl-alpha-D-muramoyl-L-alanyl-D-glutamate</name>
        <dbReference type="ChEBI" id="CHEBI:83900"/>
    </ligand>
</feature>
<evidence type="ECO:0000256" key="7">
    <source>
        <dbReference type="HAMAP-Rule" id="MF_00208"/>
    </source>
</evidence>
<feature type="binding site" evidence="7">
    <location>
        <begin position="400"/>
        <end position="403"/>
    </location>
    <ligand>
        <name>meso-2,6-diaminopimelate</name>
        <dbReference type="ChEBI" id="CHEBI:57791"/>
    </ligand>
</feature>
<dbReference type="NCBIfam" id="TIGR01085">
    <property type="entry name" value="murE"/>
    <property type="match status" value="1"/>
</dbReference>
<dbReference type="InterPro" id="IPR013221">
    <property type="entry name" value="Mur_ligase_cen"/>
</dbReference>
<evidence type="ECO:0000256" key="2">
    <source>
        <dbReference type="ARBA" id="ARBA00022618"/>
    </source>
</evidence>
<dbReference type="InterPro" id="IPR005761">
    <property type="entry name" value="UDP-N-AcMur-Glu-dNH2Pim_ligase"/>
</dbReference>
<comment type="similarity">
    <text evidence="1 7">Belongs to the MurCDEF family. MurE subfamily.</text>
</comment>
<comment type="pathway">
    <text evidence="7 8">Cell wall biogenesis; peptidoglycan biosynthesis.</text>
</comment>
<dbReference type="InterPro" id="IPR035911">
    <property type="entry name" value="MurE/MurF_N"/>
</dbReference>
<comment type="caution">
    <text evidence="7">Lacks conserved residue(s) required for the propagation of feature annotation.</text>
</comment>
<keyword evidence="7 12" id="KW-0436">Ligase</keyword>
<dbReference type="InterPro" id="IPR036565">
    <property type="entry name" value="Mur-like_cat_sf"/>
</dbReference>
<dbReference type="SUPFAM" id="SSF53244">
    <property type="entry name" value="MurD-like peptide ligases, peptide-binding domain"/>
    <property type="match status" value="1"/>
</dbReference>
<dbReference type="Pfam" id="PF08245">
    <property type="entry name" value="Mur_ligase_M"/>
    <property type="match status" value="1"/>
</dbReference>
<organism evidence="12 13">
    <name type="scientific">Halopseudomonas yangmingensis</name>
    <dbReference type="NCBI Taxonomy" id="1720063"/>
    <lineage>
        <taxon>Bacteria</taxon>
        <taxon>Pseudomonadati</taxon>
        <taxon>Pseudomonadota</taxon>
        <taxon>Gammaproteobacteria</taxon>
        <taxon>Pseudomonadales</taxon>
        <taxon>Pseudomonadaceae</taxon>
        <taxon>Halopseudomonas</taxon>
    </lineage>
</organism>
<feature type="modified residue" description="N6-carboxylysine" evidence="7">
    <location>
        <position position="216"/>
    </location>
</feature>
<feature type="binding site" evidence="7">
    <location>
        <position position="184"/>
    </location>
    <ligand>
        <name>UDP-N-acetyl-alpha-D-muramoyl-L-alanyl-D-glutamate</name>
        <dbReference type="ChEBI" id="CHEBI:83900"/>
    </ligand>
</feature>
<dbReference type="Proteomes" id="UP000243629">
    <property type="component" value="Unassembled WGS sequence"/>
</dbReference>
<dbReference type="InterPro" id="IPR036615">
    <property type="entry name" value="Mur_ligase_C_dom_sf"/>
</dbReference>
<dbReference type="EMBL" id="FOUI01000006">
    <property type="protein sequence ID" value="SFM48866.1"/>
    <property type="molecule type" value="Genomic_DNA"/>
</dbReference>
<reference evidence="13" key="1">
    <citation type="submission" date="2016-10" db="EMBL/GenBank/DDBJ databases">
        <authorList>
            <person name="Varghese N."/>
            <person name="Submissions S."/>
        </authorList>
    </citation>
    <scope>NUCLEOTIDE SEQUENCE [LARGE SCALE GENOMIC DNA]</scope>
    <source>
        <strain evidence="13">DSM 24213</strain>
    </source>
</reference>
<dbReference type="OrthoDB" id="9800958at2"/>
<comment type="subcellular location">
    <subcellularLocation>
        <location evidence="7 8">Cytoplasm</location>
    </subcellularLocation>
</comment>
<dbReference type="EC" id="6.3.2.13" evidence="7"/>
<comment type="cofactor">
    <cofactor evidence="7">
        <name>Mg(2+)</name>
        <dbReference type="ChEBI" id="CHEBI:18420"/>
    </cofactor>
</comment>
<evidence type="ECO:0000313" key="12">
    <source>
        <dbReference type="EMBL" id="SFM48866.1"/>
    </source>
</evidence>
<sequence>MTSLRQLFPEWSGVDQSLDGLTLDSRAVQPGWLFLALPGASSDGRRHITEAVAAGARAVAYESADGFCCDPGVPAVAVPGLRRRLSALAGLFHGEPSRQLGVLGVTGTNGKTSVSQMLAQALQLLGEPCGVIGTLGSGMPGQLQSHGMTTPDPIGVQRQLAELLQQGARWVSMEVSSHALDQQRVAAVRMCVALFTNLSRDHLDYHGDMHSYGEAKARLFTEQPIEAAVINLDDEFGASLPVRCQVPVIGYSLQQPQAQLFADQLVFDSDGIHARVHWQGRSHTLHSPLLGRFNLYNLLAVLGGLLALQRPIELCLPLLAQLQAPAGRMQRLGGDGLPLVVVDYAHTPDALHNALAALRAHTRGRLLCVFGCGGDRDRGKRPLMAEAAEAGADAVLVTSDNPRSEAPQQIIDDILVGLRKPQPVEADRGQAIRQAILQADAADVILLAGKGHEDYQEIAGVKYPFSDIEQAQAALAARGETA</sequence>
<comment type="catalytic activity">
    <reaction evidence="7">
        <text>UDP-N-acetyl-alpha-D-muramoyl-L-alanyl-D-glutamate + meso-2,6-diaminopimelate + ATP = UDP-N-acetyl-alpha-D-muramoyl-L-alanyl-gamma-D-glutamyl-meso-2,6-diaminopimelate + ADP + phosphate + H(+)</text>
        <dbReference type="Rhea" id="RHEA:23676"/>
        <dbReference type="ChEBI" id="CHEBI:15378"/>
        <dbReference type="ChEBI" id="CHEBI:30616"/>
        <dbReference type="ChEBI" id="CHEBI:43474"/>
        <dbReference type="ChEBI" id="CHEBI:57791"/>
        <dbReference type="ChEBI" id="CHEBI:83900"/>
        <dbReference type="ChEBI" id="CHEBI:83905"/>
        <dbReference type="ChEBI" id="CHEBI:456216"/>
        <dbReference type="EC" id="6.3.2.13"/>
    </reaction>
</comment>
<feature type="binding site" evidence="7">
    <location>
        <position position="182"/>
    </location>
    <ligand>
        <name>UDP-N-acetyl-alpha-D-muramoyl-L-alanyl-D-glutamate</name>
        <dbReference type="ChEBI" id="CHEBI:83900"/>
    </ligand>
</feature>
<feature type="binding site" evidence="7">
    <location>
        <begin position="107"/>
        <end position="113"/>
    </location>
    <ligand>
        <name>ATP</name>
        <dbReference type="ChEBI" id="CHEBI:30616"/>
    </ligand>
</feature>
<protein>
    <recommendedName>
        <fullName evidence="7">UDP-N-acetylmuramoyl-L-alanyl-D-glutamate--2,6-diaminopimelate ligase</fullName>
        <ecNumber evidence="7">6.3.2.13</ecNumber>
    </recommendedName>
    <alternativeName>
        <fullName evidence="7">Meso-A2pm-adding enzyme</fullName>
    </alternativeName>
    <alternativeName>
        <fullName evidence="7">Meso-diaminopimelate-adding enzyme</fullName>
    </alternativeName>
    <alternativeName>
        <fullName evidence="7">UDP-MurNAc-L-Ala-D-Glu:meso-diaminopimelate ligase</fullName>
    </alternativeName>
    <alternativeName>
        <fullName evidence="7">UDP-MurNAc-tripeptide synthetase</fullName>
    </alternativeName>
    <alternativeName>
        <fullName evidence="7">UDP-N-acetylmuramyl-tripeptide synthetase</fullName>
    </alternativeName>
</protein>
<feature type="domain" description="Mur ligase central" evidence="11">
    <location>
        <begin position="105"/>
        <end position="302"/>
    </location>
</feature>
<evidence type="ECO:0000256" key="6">
    <source>
        <dbReference type="ARBA" id="ARBA00023316"/>
    </source>
</evidence>
<keyword evidence="4 7" id="KW-0573">Peptidoglycan synthesis</keyword>
<dbReference type="Gene3D" id="3.40.1390.10">
    <property type="entry name" value="MurE/MurF, N-terminal domain"/>
    <property type="match status" value="1"/>
</dbReference>
<dbReference type="InterPro" id="IPR000713">
    <property type="entry name" value="Mur_ligase_N"/>
</dbReference>
<dbReference type="GO" id="GO:0071555">
    <property type="term" value="P:cell wall organization"/>
    <property type="evidence" value="ECO:0007669"/>
    <property type="project" value="UniProtKB-KW"/>
</dbReference>
<dbReference type="GO" id="GO:0009252">
    <property type="term" value="P:peptidoglycan biosynthetic process"/>
    <property type="evidence" value="ECO:0007669"/>
    <property type="project" value="UniProtKB-UniRule"/>
</dbReference>
<dbReference type="GO" id="GO:0005524">
    <property type="term" value="F:ATP binding"/>
    <property type="evidence" value="ECO:0007669"/>
    <property type="project" value="UniProtKB-UniRule"/>
</dbReference>
<evidence type="ECO:0000259" key="11">
    <source>
        <dbReference type="Pfam" id="PF08245"/>
    </source>
</evidence>
<feature type="binding site" evidence="7">
    <location>
        <begin position="149"/>
        <end position="150"/>
    </location>
    <ligand>
        <name>UDP-N-acetyl-alpha-D-muramoyl-L-alanyl-D-glutamate</name>
        <dbReference type="ChEBI" id="CHEBI:83900"/>
    </ligand>
</feature>
<keyword evidence="3 7" id="KW-0133">Cell shape</keyword>
<dbReference type="Pfam" id="PF01225">
    <property type="entry name" value="Mur_ligase"/>
    <property type="match status" value="1"/>
</dbReference>
<evidence type="ECO:0000313" key="13">
    <source>
        <dbReference type="Proteomes" id="UP000243629"/>
    </source>
</evidence>
<gene>
    <name evidence="7" type="primary">murE</name>
    <name evidence="12" type="ORF">SAMN05216217_10677</name>
</gene>
<feature type="binding site" evidence="7">
    <location>
        <position position="25"/>
    </location>
    <ligand>
        <name>UDP-N-acetyl-alpha-D-muramoyl-L-alanyl-D-glutamate</name>
        <dbReference type="ChEBI" id="CHEBI:83900"/>
    </ligand>
</feature>
<dbReference type="SUPFAM" id="SSF63418">
    <property type="entry name" value="MurE/MurF N-terminal domain"/>
    <property type="match status" value="1"/>
</dbReference>
<dbReference type="UniPathway" id="UPA00219"/>
<dbReference type="RefSeq" id="WP_093474940.1">
    <property type="nucleotide sequence ID" value="NZ_FOUI01000006.1"/>
</dbReference>
<keyword evidence="5 7" id="KW-0131">Cell cycle</keyword>
<accession>A0A1I4RA09</accession>
<proteinExistence type="inferred from homology"/>
<evidence type="ECO:0000256" key="1">
    <source>
        <dbReference type="ARBA" id="ARBA00005898"/>
    </source>
</evidence>
<feature type="binding site" evidence="7">
    <location>
        <position position="176"/>
    </location>
    <ligand>
        <name>UDP-N-acetyl-alpha-D-muramoyl-L-alanyl-D-glutamate</name>
        <dbReference type="ChEBI" id="CHEBI:83900"/>
    </ligand>
</feature>
<dbReference type="GO" id="GO:0008765">
    <property type="term" value="F:UDP-N-acetylmuramoylalanyl-D-glutamate-2,6-diaminopimelate ligase activity"/>
    <property type="evidence" value="ECO:0007669"/>
    <property type="project" value="UniProtKB-UniRule"/>
</dbReference>
<dbReference type="InterPro" id="IPR004101">
    <property type="entry name" value="Mur_ligase_C"/>
</dbReference>
<feature type="domain" description="Mur ligase C-terminal" evidence="10">
    <location>
        <begin position="327"/>
        <end position="451"/>
    </location>
</feature>
<dbReference type="Gene3D" id="3.40.1190.10">
    <property type="entry name" value="Mur-like, catalytic domain"/>
    <property type="match status" value="1"/>
</dbReference>
<dbReference type="GO" id="GO:0051301">
    <property type="term" value="P:cell division"/>
    <property type="evidence" value="ECO:0007669"/>
    <property type="project" value="UniProtKB-KW"/>
</dbReference>
<name>A0A1I4RA09_9GAMM</name>
<feature type="short sequence motif" description="Meso-diaminopimelate recognition motif" evidence="7">
    <location>
        <begin position="400"/>
        <end position="403"/>
    </location>
</feature>
<dbReference type="NCBIfam" id="NF001124">
    <property type="entry name" value="PRK00139.1-2"/>
    <property type="match status" value="1"/>
</dbReference>
<dbReference type="PANTHER" id="PTHR23135">
    <property type="entry name" value="MUR LIGASE FAMILY MEMBER"/>
    <property type="match status" value="1"/>
</dbReference>
<keyword evidence="7" id="KW-0067">ATP-binding</keyword>
<keyword evidence="7" id="KW-0460">Magnesium</keyword>
<dbReference type="NCBIfam" id="NF001126">
    <property type="entry name" value="PRK00139.1-4"/>
    <property type="match status" value="1"/>
</dbReference>
<keyword evidence="2 7" id="KW-0132">Cell division</keyword>
<feature type="binding site" evidence="7">
    <location>
        <position position="376"/>
    </location>
    <ligand>
        <name>meso-2,6-diaminopimelate</name>
        <dbReference type="ChEBI" id="CHEBI:57791"/>
    </ligand>
</feature>
<dbReference type="AlphaFoldDB" id="A0A1I4RA09"/>
<dbReference type="HAMAP" id="MF_00208">
    <property type="entry name" value="MurE"/>
    <property type="match status" value="1"/>
</dbReference>
<keyword evidence="13" id="KW-1185">Reference proteome</keyword>
<evidence type="ECO:0000256" key="5">
    <source>
        <dbReference type="ARBA" id="ARBA00023306"/>
    </source>
</evidence>
<comment type="function">
    <text evidence="7">Catalyzes the addition of meso-diaminopimelic acid to the nucleotide precursor UDP-N-acetylmuramoyl-L-alanyl-D-glutamate (UMAG) in the biosynthesis of bacterial cell-wall peptidoglycan.</text>
</comment>
<evidence type="ECO:0000259" key="9">
    <source>
        <dbReference type="Pfam" id="PF01225"/>
    </source>
</evidence>
<evidence type="ECO:0000256" key="8">
    <source>
        <dbReference type="RuleBase" id="RU004135"/>
    </source>
</evidence>
<evidence type="ECO:0000256" key="4">
    <source>
        <dbReference type="ARBA" id="ARBA00022984"/>
    </source>
</evidence>
<feature type="domain" description="Mur ligase N-terminal catalytic" evidence="9">
    <location>
        <begin position="19"/>
        <end position="89"/>
    </location>
</feature>